<organism evidence="1 2">
    <name type="scientific">Amborella trichopoda</name>
    <dbReference type="NCBI Taxonomy" id="13333"/>
    <lineage>
        <taxon>Eukaryota</taxon>
        <taxon>Viridiplantae</taxon>
        <taxon>Streptophyta</taxon>
        <taxon>Embryophyta</taxon>
        <taxon>Tracheophyta</taxon>
        <taxon>Spermatophyta</taxon>
        <taxon>Magnoliopsida</taxon>
        <taxon>Amborellales</taxon>
        <taxon>Amborellaceae</taxon>
        <taxon>Amborella</taxon>
    </lineage>
</organism>
<dbReference type="Gramene" id="ERM96895">
    <property type="protein sequence ID" value="ERM96895"/>
    <property type="gene ID" value="AMTR_s00074p00063180"/>
</dbReference>
<reference evidence="2" key="1">
    <citation type="journal article" date="2013" name="Science">
        <title>The Amborella genome and the evolution of flowering plants.</title>
        <authorList>
            <consortium name="Amborella Genome Project"/>
        </authorList>
    </citation>
    <scope>NUCLEOTIDE SEQUENCE [LARGE SCALE GENOMIC DNA]</scope>
</reference>
<dbReference type="HOGENOM" id="CLU_1857968_0_0_1"/>
<dbReference type="EMBL" id="KI396637">
    <property type="protein sequence ID" value="ERM96895.1"/>
    <property type="molecule type" value="Genomic_DNA"/>
</dbReference>
<gene>
    <name evidence="1" type="ORF">AMTR_s00074p00063180</name>
</gene>
<sequence length="138" mass="14329">MLILEVNGGLVEPKIAVEDADAGMVEPGNAVVVADTIAPLNVIPFNERPLLHYLLAVPAEISDLVLAVSVSPSTDQGHPSRVKVAAIVHDNGMDFNFPIGVVFKDIMDKLRAEYAESNASGAGQGSVDKAGKNVALGG</sequence>
<dbReference type="Proteomes" id="UP000017836">
    <property type="component" value="Unassembled WGS sequence"/>
</dbReference>
<keyword evidence="2" id="KW-1185">Reference proteome</keyword>
<name>W1NPJ2_AMBTC</name>
<evidence type="ECO:0000313" key="1">
    <source>
        <dbReference type="EMBL" id="ERM96895.1"/>
    </source>
</evidence>
<dbReference type="AlphaFoldDB" id="W1NPJ2"/>
<protein>
    <submittedName>
        <fullName evidence="1">Uncharacterized protein</fullName>
    </submittedName>
</protein>
<proteinExistence type="predicted"/>
<evidence type="ECO:0000313" key="2">
    <source>
        <dbReference type="Proteomes" id="UP000017836"/>
    </source>
</evidence>
<accession>W1NPJ2</accession>